<feature type="domain" description="Multidrug resistance protein MdtA-like barrel-sandwich hybrid" evidence="5">
    <location>
        <begin position="33"/>
        <end position="174"/>
    </location>
</feature>
<dbReference type="Pfam" id="PF25876">
    <property type="entry name" value="HH_MFP_RND"/>
    <property type="match status" value="1"/>
</dbReference>
<dbReference type="PANTHER" id="PTHR30158:SF3">
    <property type="entry name" value="MULTIDRUG EFFLUX PUMP SUBUNIT ACRA-RELATED"/>
    <property type="match status" value="1"/>
</dbReference>
<evidence type="ECO:0000259" key="4">
    <source>
        <dbReference type="Pfam" id="PF25876"/>
    </source>
</evidence>
<dbReference type="Gene3D" id="2.40.420.20">
    <property type="match status" value="1"/>
</dbReference>
<evidence type="ECO:0000259" key="5">
    <source>
        <dbReference type="Pfam" id="PF25917"/>
    </source>
</evidence>
<dbReference type="Pfam" id="PF25944">
    <property type="entry name" value="Beta-barrel_RND"/>
    <property type="match status" value="1"/>
</dbReference>
<dbReference type="Gene3D" id="1.10.287.470">
    <property type="entry name" value="Helix hairpin bin"/>
    <property type="match status" value="1"/>
</dbReference>
<proteinExistence type="inferred from homology"/>
<comment type="similarity">
    <text evidence="2">Belongs to the membrane fusion protein (MFP) (TC 8.A.1) family.</text>
</comment>
<dbReference type="Gene3D" id="2.40.30.170">
    <property type="match status" value="1"/>
</dbReference>
<gene>
    <name evidence="8" type="ORF">J2R99_003298</name>
</gene>
<feature type="domain" description="Multidrug resistance protein MdtA-like alpha-helical hairpin" evidence="4">
    <location>
        <begin position="73"/>
        <end position="142"/>
    </location>
</feature>
<dbReference type="InterPro" id="IPR058624">
    <property type="entry name" value="MdtA-like_HH"/>
</dbReference>
<feature type="domain" description="Multidrug resistance protein MdtA-like C-terminal permuted SH3" evidence="7">
    <location>
        <begin position="275"/>
        <end position="333"/>
    </location>
</feature>
<name>A0ABU0CBV7_9BRAD</name>
<feature type="coiled-coil region" evidence="3">
    <location>
        <begin position="80"/>
        <end position="138"/>
    </location>
</feature>
<evidence type="ECO:0000256" key="2">
    <source>
        <dbReference type="ARBA" id="ARBA00009477"/>
    </source>
</evidence>
<dbReference type="EMBL" id="JAUSUK010000002">
    <property type="protein sequence ID" value="MDQ0327429.1"/>
    <property type="molecule type" value="Genomic_DNA"/>
</dbReference>
<sequence>MQSNSPQVSVIALHPGSTTITAELPGRVAASLVAEVRPQVGGIIRARAFEEGSEVKEGDVLYEIDSASYQAAYDVAAAALQKAEAKVPSAQAKVERYEGLVAQNAVSKQDVDDARSDLLQAQADVASAKADLESARINLDHTKVKAPISGRISASAITVGALVTADQETALTTIRTLDPINIDVTQSSTNLLRLRRAVDEGRIKTSGKNVAVRLKLDDGSTYAQDGTLEFMESVIDETTGTFTVRAIFPNPERVLLPGMYVRGILQEGISEGSFLVPQRAVTHNPDGEAVAFFVDADGKVDQRVLSVQRSIGKDWLVDGGVSDGDRLIVEGAQSVKDGESVRAIEVTIDEETGEVQALSEALPENAALSDEPAQKG</sequence>
<dbReference type="InterPro" id="IPR058625">
    <property type="entry name" value="MdtA-like_BSH"/>
</dbReference>
<dbReference type="InterPro" id="IPR058626">
    <property type="entry name" value="MdtA-like_b-barrel"/>
</dbReference>
<evidence type="ECO:0000259" key="7">
    <source>
        <dbReference type="Pfam" id="PF25967"/>
    </source>
</evidence>
<comment type="caution">
    <text evidence="8">The sequence shown here is derived from an EMBL/GenBank/DDBJ whole genome shotgun (WGS) entry which is preliminary data.</text>
</comment>
<accession>A0ABU0CBV7</accession>
<keyword evidence="9" id="KW-1185">Reference proteome</keyword>
<reference evidence="8 9" key="1">
    <citation type="submission" date="2023-07" db="EMBL/GenBank/DDBJ databases">
        <title>Genomic Encyclopedia of Type Strains, Phase IV (KMG-IV): sequencing the most valuable type-strain genomes for metagenomic binning, comparative biology and taxonomic classification.</title>
        <authorList>
            <person name="Goeker M."/>
        </authorList>
    </citation>
    <scope>NUCLEOTIDE SEQUENCE [LARGE SCALE GENOMIC DNA]</scope>
    <source>
        <strain evidence="8 9">DSM 11549</strain>
    </source>
</reference>
<dbReference type="Proteomes" id="UP001230253">
    <property type="component" value="Unassembled WGS sequence"/>
</dbReference>
<dbReference type="Pfam" id="PF25967">
    <property type="entry name" value="RND-MFP_C"/>
    <property type="match status" value="1"/>
</dbReference>
<evidence type="ECO:0000256" key="1">
    <source>
        <dbReference type="ARBA" id="ARBA00004196"/>
    </source>
</evidence>
<dbReference type="Pfam" id="PF25917">
    <property type="entry name" value="BSH_RND"/>
    <property type="match status" value="1"/>
</dbReference>
<dbReference type="NCBIfam" id="TIGR01730">
    <property type="entry name" value="RND_mfp"/>
    <property type="match status" value="1"/>
</dbReference>
<protein>
    <submittedName>
        <fullName evidence="8">Membrane fusion protein (Multidrug efflux system)</fullName>
    </submittedName>
</protein>
<comment type="subcellular location">
    <subcellularLocation>
        <location evidence="1">Cell envelope</location>
    </subcellularLocation>
</comment>
<evidence type="ECO:0000313" key="8">
    <source>
        <dbReference type="EMBL" id="MDQ0327429.1"/>
    </source>
</evidence>
<keyword evidence="3" id="KW-0175">Coiled coil</keyword>
<dbReference type="InterPro" id="IPR058627">
    <property type="entry name" value="MdtA-like_C"/>
</dbReference>
<evidence type="ECO:0000256" key="3">
    <source>
        <dbReference type="SAM" id="Coils"/>
    </source>
</evidence>
<evidence type="ECO:0000259" key="6">
    <source>
        <dbReference type="Pfam" id="PF25944"/>
    </source>
</evidence>
<dbReference type="Gene3D" id="2.40.50.100">
    <property type="match status" value="1"/>
</dbReference>
<dbReference type="PANTHER" id="PTHR30158">
    <property type="entry name" value="ACRA/E-RELATED COMPONENT OF DRUG EFFLUX TRANSPORTER"/>
    <property type="match status" value="1"/>
</dbReference>
<dbReference type="InterPro" id="IPR006143">
    <property type="entry name" value="RND_pump_MFP"/>
</dbReference>
<dbReference type="SUPFAM" id="SSF111369">
    <property type="entry name" value="HlyD-like secretion proteins"/>
    <property type="match status" value="1"/>
</dbReference>
<organism evidence="8 9">
    <name type="scientific">Rhodopseudomonas julia</name>
    <dbReference type="NCBI Taxonomy" id="200617"/>
    <lineage>
        <taxon>Bacteria</taxon>
        <taxon>Pseudomonadati</taxon>
        <taxon>Pseudomonadota</taxon>
        <taxon>Alphaproteobacteria</taxon>
        <taxon>Hyphomicrobiales</taxon>
        <taxon>Nitrobacteraceae</taxon>
        <taxon>Rhodopseudomonas</taxon>
    </lineage>
</organism>
<evidence type="ECO:0000313" key="9">
    <source>
        <dbReference type="Proteomes" id="UP001230253"/>
    </source>
</evidence>
<feature type="domain" description="Multidrug resistance protein MdtA-like beta-barrel" evidence="6">
    <location>
        <begin position="179"/>
        <end position="268"/>
    </location>
</feature>